<evidence type="ECO:0008006" key="4">
    <source>
        <dbReference type="Google" id="ProtNLM"/>
    </source>
</evidence>
<evidence type="ECO:0000256" key="1">
    <source>
        <dbReference type="SAM" id="SignalP"/>
    </source>
</evidence>
<reference evidence="2 3" key="1">
    <citation type="submission" date="2019-04" db="EMBL/GenBank/DDBJ databases">
        <title>Friends and foes A comparative genomics study of 23 Aspergillus species from section Flavi.</title>
        <authorList>
            <consortium name="DOE Joint Genome Institute"/>
            <person name="Kjaerbolling I."/>
            <person name="Vesth T."/>
            <person name="Frisvad J.C."/>
            <person name="Nybo J.L."/>
            <person name="Theobald S."/>
            <person name="Kildgaard S."/>
            <person name="Isbrandt T."/>
            <person name="Kuo A."/>
            <person name="Sato A."/>
            <person name="Lyhne E.K."/>
            <person name="Kogle M.E."/>
            <person name="Wiebenga A."/>
            <person name="Kun R.S."/>
            <person name="Lubbers R.J."/>
            <person name="Makela M.R."/>
            <person name="Barry K."/>
            <person name="Chovatia M."/>
            <person name="Clum A."/>
            <person name="Daum C."/>
            <person name="Haridas S."/>
            <person name="He G."/>
            <person name="LaButti K."/>
            <person name="Lipzen A."/>
            <person name="Mondo S."/>
            <person name="Riley R."/>
            <person name="Salamov A."/>
            <person name="Simmons B.A."/>
            <person name="Magnuson J.K."/>
            <person name="Henrissat B."/>
            <person name="Mortensen U.H."/>
            <person name="Larsen T.O."/>
            <person name="Devries R.P."/>
            <person name="Grigoriev I.V."/>
            <person name="Machida M."/>
            <person name="Baker S.E."/>
            <person name="Andersen M.R."/>
        </authorList>
    </citation>
    <scope>NUCLEOTIDE SEQUENCE [LARGE SCALE GENOMIC DNA]</scope>
    <source>
        <strain evidence="2 3">CBS 117626</strain>
    </source>
</reference>
<dbReference type="EMBL" id="ML738611">
    <property type="protein sequence ID" value="KAE8164137.1"/>
    <property type="molecule type" value="Genomic_DNA"/>
</dbReference>
<proteinExistence type="predicted"/>
<feature type="chain" id="PRO_5024841421" description="Dickkopf N-terminal cysteine-rich domain-containing protein" evidence="1">
    <location>
        <begin position="21"/>
        <end position="284"/>
    </location>
</feature>
<name>A0A5N6UZT7_ASPTM</name>
<protein>
    <recommendedName>
        <fullName evidence="4">Dickkopf N-terminal cysteine-rich domain-containing protein</fullName>
    </recommendedName>
</protein>
<feature type="signal peptide" evidence="1">
    <location>
        <begin position="1"/>
        <end position="20"/>
    </location>
</feature>
<dbReference type="OrthoDB" id="4508724at2759"/>
<evidence type="ECO:0000313" key="2">
    <source>
        <dbReference type="EMBL" id="KAE8164137.1"/>
    </source>
</evidence>
<evidence type="ECO:0000313" key="3">
    <source>
        <dbReference type="Proteomes" id="UP000326950"/>
    </source>
</evidence>
<organism evidence="2 3">
    <name type="scientific">Aspergillus tamarii</name>
    <dbReference type="NCBI Taxonomy" id="41984"/>
    <lineage>
        <taxon>Eukaryota</taxon>
        <taxon>Fungi</taxon>
        <taxon>Dikarya</taxon>
        <taxon>Ascomycota</taxon>
        <taxon>Pezizomycotina</taxon>
        <taxon>Eurotiomycetes</taxon>
        <taxon>Eurotiomycetidae</taxon>
        <taxon>Eurotiales</taxon>
        <taxon>Aspergillaceae</taxon>
        <taxon>Aspergillus</taxon>
        <taxon>Aspergillus subgen. Circumdati</taxon>
    </lineage>
</organism>
<keyword evidence="1" id="KW-0732">Signal</keyword>
<dbReference type="Proteomes" id="UP000326950">
    <property type="component" value="Unassembled WGS sequence"/>
</dbReference>
<keyword evidence="3" id="KW-1185">Reference proteome</keyword>
<accession>A0A5N6UZT7</accession>
<gene>
    <name evidence="2" type="ORF">BDV40DRAFT_298851</name>
</gene>
<sequence>MFTMMLYMIYLLFLCNLVASLDPAPNVQDDGAQLPPLANPAEASTTKTPQGLNIISEQTNVSVSETWTALSAFIAIWDTASELHAIASKELSVTISKASTAFHLVPFFEGRGNQKLTSSPVLQLASVEPALIVPPGTTAGVEAAFRSRVPVRSHSSMETTMVKDSPFADAQRCKHVTDCPQGKWCMDGFCWPFDQSTKLEARDADKLETSDSLRTQQRCHLHVNCGPTGLCIHGWCQYVSNAMSQDNAESVGVSNEATEERDMVGPRKCTSDWECYPRALCVND</sequence>
<dbReference type="AlphaFoldDB" id="A0A5N6UZT7"/>